<dbReference type="Gene3D" id="3.40.140.10">
    <property type="entry name" value="Cytidine Deaminase, domain 2"/>
    <property type="match status" value="1"/>
</dbReference>
<evidence type="ECO:0000256" key="2">
    <source>
        <dbReference type="ARBA" id="ARBA00022723"/>
    </source>
</evidence>
<dbReference type="NCBIfam" id="TIGR00608">
    <property type="entry name" value="radc"/>
    <property type="match status" value="1"/>
</dbReference>
<evidence type="ECO:0000313" key="8">
    <source>
        <dbReference type="Proteomes" id="UP001184230"/>
    </source>
</evidence>
<evidence type="ECO:0000256" key="3">
    <source>
        <dbReference type="ARBA" id="ARBA00022801"/>
    </source>
</evidence>
<evidence type="ECO:0000313" key="7">
    <source>
        <dbReference type="EMBL" id="MDR6537806.1"/>
    </source>
</evidence>
<gene>
    <name evidence="7" type="ORF">J2739_003587</name>
</gene>
<organism evidence="7 8">
    <name type="scientific">Variovorax soli</name>
    <dbReference type="NCBI Taxonomy" id="376815"/>
    <lineage>
        <taxon>Bacteria</taxon>
        <taxon>Pseudomonadati</taxon>
        <taxon>Pseudomonadota</taxon>
        <taxon>Betaproteobacteria</taxon>
        <taxon>Burkholderiales</taxon>
        <taxon>Comamonadaceae</taxon>
        <taxon>Variovorax</taxon>
    </lineage>
</organism>
<dbReference type="EMBL" id="JAVDRF010000007">
    <property type="protein sequence ID" value="MDR6537806.1"/>
    <property type="molecule type" value="Genomic_DNA"/>
</dbReference>
<keyword evidence="1" id="KW-0645">Protease</keyword>
<dbReference type="InterPro" id="IPR037518">
    <property type="entry name" value="MPN"/>
</dbReference>
<name>A0ABU1NIG4_9BURK</name>
<keyword evidence="8" id="KW-1185">Reference proteome</keyword>
<comment type="caution">
    <text evidence="7">The sequence shown here is derived from an EMBL/GenBank/DDBJ whole genome shotgun (WGS) entry which is preliminary data.</text>
</comment>
<dbReference type="RefSeq" id="WP_309904014.1">
    <property type="nucleotide sequence ID" value="NZ_JAVDRF010000007.1"/>
</dbReference>
<protein>
    <submittedName>
        <fullName evidence="7">DNA repair protein RadC</fullName>
    </submittedName>
</protein>
<accession>A0ABU1NIG4</accession>
<feature type="domain" description="MPN" evidence="6">
    <location>
        <begin position="57"/>
        <end position="179"/>
    </location>
</feature>
<reference evidence="7 8" key="1">
    <citation type="submission" date="2023-07" db="EMBL/GenBank/DDBJ databases">
        <title>Sorghum-associated microbial communities from plants grown in Nebraska, USA.</title>
        <authorList>
            <person name="Schachtman D."/>
        </authorList>
    </citation>
    <scope>NUCLEOTIDE SEQUENCE [LARGE SCALE GENOMIC DNA]</scope>
    <source>
        <strain evidence="7 8">DS1781</strain>
    </source>
</reference>
<sequence>MKPRRGPQHRHVTALVPCFTPPLLVRDEEGRYLQATSDQILNAARHAIDQKVQRGASFKSAQAAHEYLCAKLAGFEHEVFSALFLDSQHRLIEYVEMFRGTINQAAVYPREVVKEALRLNTAAVIFSHNHPSGDPEPTREDEALTHLLRTALAMIDVRVLDLIIVAGTRTLSFAEHGLL</sequence>
<dbReference type="InterPro" id="IPR001405">
    <property type="entry name" value="UPF0758"/>
</dbReference>
<evidence type="ECO:0000256" key="4">
    <source>
        <dbReference type="ARBA" id="ARBA00022833"/>
    </source>
</evidence>
<evidence type="ECO:0000259" key="6">
    <source>
        <dbReference type="PROSITE" id="PS50249"/>
    </source>
</evidence>
<dbReference type="InterPro" id="IPR025657">
    <property type="entry name" value="RadC_JAB"/>
</dbReference>
<dbReference type="InterPro" id="IPR020891">
    <property type="entry name" value="UPF0758_CS"/>
</dbReference>
<keyword evidence="5" id="KW-0482">Metalloprotease</keyword>
<dbReference type="CDD" id="cd08071">
    <property type="entry name" value="MPN_DUF2466"/>
    <property type="match status" value="1"/>
</dbReference>
<keyword evidence="4" id="KW-0862">Zinc</keyword>
<dbReference type="PROSITE" id="PS01302">
    <property type="entry name" value="UPF0758"/>
    <property type="match status" value="1"/>
</dbReference>
<proteinExistence type="predicted"/>
<evidence type="ECO:0000256" key="1">
    <source>
        <dbReference type="ARBA" id="ARBA00022670"/>
    </source>
</evidence>
<dbReference type="PANTHER" id="PTHR30471:SF6">
    <property type="entry name" value="UPF0758 PROTEIN VC_0510"/>
    <property type="match status" value="1"/>
</dbReference>
<dbReference type="Pfam" id="PF04002">
    <property type="entry name" value="RadC"/>
    <property type="match status" value="1"/>
</dbReference>
<dbReference type="Proteomes" id="UP001184230">
    <property type="component" value="Unassembled WGS sequence"/>
</dbReference>
<keyword evidence="3" id="KW-0378">Hydrolase</keyword>
<evidence type="ECO:0000256" key="5">
    <source>
        <dbReference type="ARBA" id="ARBA00023049"/>
    </source>
</evidence>
<keyword evidence="2" id="KW-0479">Metal-binding</keyword>
<dbReference type="PANTHER" id="PTHR30471">
    <property type="entry name" value="DNA REPAIR PROTEIN RADC"/>
    <property type="match status" value="1"/>
</dbReference>
<dbReference type="PROSITE" id="PS50249">
    <property type="entry name" value="MPN"/>
    <property type="match status" value="1"/>
</dbReference>